<feature type="region of interest" description="Disordered" evidence="1">
    <location>
        <begin position="92"/>
        <end position="115"/>
    </location>
</feature>
<evidence type="ECO:0000313" key="3">
    <source>
        <dbReference type="EMBL" id="TFK84969.1"/>
    </source>
</evidence>
<protein>
    <recommendedName>
        <fullName evidence="2">HNH nuclease domain-containing protein</fullName>
    </recommendedName>
</protein>
<dbReference type="Proteomes" id="UP000308197">
    <property type="component" value="Unassembled WGS sequence"/>
</dbReference>
<feature type="domain" description="HNH nuclease" evidence="2">
    <location>
        <begin position="125"/>
        <end position="200"/>
    </location>
</feature>
<dbReference type="AlphaFoldDB" id="A0A5C3P7M9"/>
<accession>A0A5C3P7M9</accession>
<sequence>MPSRSLTLKQPVDRNVVLGDYHGHVLAGFHQYGTVSWATFFQWLRILFDTPKDWIIVRGDRFAAEQYFPSSAIVMPGKYTLLSADGSPMQVDLTSKHARRRQPTPTRDQERDRGLSRFVERDEKCMVFGHGLMWSGLQPAHIFSRAHMNEWNAGGYESLITDTASITSMGGASKIGSIQNMLLLSADLHRPWADHEFGVDPDDEYRITAFVGGHDNIVGRALRLDHIADPTKRPPDQLLRDHFLQGLLKHVKGAGERRWDYAQTFGAGCFDLSECAVWGTEEAKERLELELENRLFEHRAHQETSGIPRFPVGAAL</sequence>
<evidence type="ECO:0000256" key="1">
    <source>
        <dbReference type="SAM" id="MobiDB-lite"/>
    </source>
</evidence>
<evidence type="ECO:0000313" key="4">
    <source>
        <dbReference type="Proteomes" id="UP000308197"/>
    </source>
</evidence>
<reference evidence="3 4" key="1">
    <citation type="journal article" date="2019" name="Nat. Ecol. Evol.">
        <title>Megaphylogeny resolves global patterns of mushroom evolution.</title>
        <authorList>
            <person name="Varga T."/>
            <person name="Krizsan K."/>
            <person name="Foldi C."/>
            <person name="Dima B."/>
            <person name="Sanchez-Garcia M."/>
            <person name="Sanchez-Ramirez S."/>
            <person name="Szollosi G.J."/>
            <person name="Szarkandi J.G."/>
            <person name="Papp V."/>
            <person name="Albert L."/>
            <person name="Andreopoulos W."/>
            <person name="Angelini C."/>
            <person name="Antonin V."/>
            <person name="Barry K.W."/>
            <person name="Bougher N.L."/>
            <person name="Buchanan P."/>
            <person name="Buyck B."/>
            <person name="Bense V."/>
            <person name="Catcheside P."/>
            <person name="Chovatia M."/>
            <person name="Cooper J."/>
            <person name="Damon W."/>
            <person name="Desjardin D."/>
            <person name="Finy P."/>
            <person name="Geml J."/>
            <person name="Haridas S."/>
            <person name="Hughes K."/>
            <person name="Justo A."/>
            <person name="Karasinski D."/>
            <person name="Kautmanova I."/>
            <person name="Kiss B."/>
            <person name="Kocsube S."/>
            <person name="Kotiranta H."/>
            <person name="LaButti K.M."/>
            <person name="Lechner B.E."/>
            <person name="Liimatainen K."/>
            <person name="Lipzen A."/>
            <person name="Lukacs Z."/>
            <person name="Mihaltcheva S."/>
            <person name="Morgado L.N."/>
            <person name="Niskanen T."/>
            <person name="Noordeloos M.E."/>
            <person name="Ohm R.A."/>
            <person name="Ortiz-Santana B."/>
            <person name="Ovrebo C."/>
            <person name="Racz N."/>
            <person name="Riley R."/>
            <person name="Savchenko A."/>
            <person name="Shiryaev A."/>
            <person name="Soop K."/>
            <person name="Spirin V."/>
            <person name="Szebenyi C."/>
            <person name="Tomsovsky M."/>
            <person name="Tulloss R.E."/>
            <person name="Uehling J."/>
            <person name="Grigoriev I.V."/>
            <person name="Vagvolgyi C."/>
            <person name="Papp T."/>
            <person name="Martin F.M."/>
            <person name="Miettinen O."/>
            <person name="Hibbett D.S."/>
            <person name="Nagy L.G."/>
        </authorList>
    </citation>
    <scope>NUCLEOTIDE SEQUENCE [LARGE SCALE GENOMIC DNA]</scope>
    <source>
        <strain evidence="3 4">HHB13444</strain>
    </source>
</reference>
<keyword evidence="4" id="KW-1185">Reference proteome</keyword>
<name>A0A5C3P7M9_9APHY</name>
<dbReference type="EMBL" id="ML211282">
    <property type="protein sequence ID" value="TFK84969.1"/>
    <property type="molecule type" value="Genomic_DNA"/>
</dbReference>
<proteinExistence type="predicted"/>
<dbReference type="Pfam" id="PF13391">
    <property type="entry name" value="HNH_2"/>
    <property type="match status" value="1"/>
</dbReference>
<organism evidence="3 4">
    <name type="scientific">Polyporus arcularius HHB13444</name>
    <dbReference type="NCBI Taxonomy" id="1314778"/>
    <lineage>
        <taxon>Eukaryota</taxon>
        <taxon>Fungi</taxon>
        <taxon>Dikarya</taxon>
        <taxon>Basidiomycota</taxon>
        <taxon>Agaricomycotina</taxon>
        <taxon>Agaricomycetes</taxon>
        <taxon>Polyporales</taxon>
        <taxon>Polyporaceae</taxon>
        <taxon>Polyporus</taxon>
    </lineage>
</organism>
<dbReference type="STRING" id="1314778.A0A5C3P7M9"/>
<dbReference type="InterPro" id="IPR003615">
    <property type="entry name" value="HNH_nuc"/>
</dbReference>
<dbReference type="InParanoid" id="A0A5C3P7M9"/>
<evidence type="ECO:0000259" key="2">
    <source>
        <dbReference type="Pfam" id="PF13391"/>
    </source>
</evidence>
<gene>
    <name evidence="3" type="ORF">K466DRAFT_588470</name>
</gene>